<dbReference type="PANTHER" id="PTHR37529:SF1">
    <property type="entry name" value="TRANSPOSASE INSG FOR INSERTION SEQUENCE ELEMENT IS4-RELATED"/>
    <property type="match status" value="1"/>
</dbReference>
<evidence type="ECO:0000259" key="1">
    <source>
        <dbReference type="Pfam" id="PF01609"/>
    </source>
</evidence>
<sequence length="330" mass="35753">MRHLVEGLRGQGLLGGWHVPAKSSLFRARQRLGCEPLRVLFATTAKPMATETTPGAFWRGLRLLAVDGTCWDVADSEANEAAFGRPGNGRGPGRSAFVQVRMAALVEVGSHAVLDAELAGCRSGEVTLAGRLPRSLGRGRFVLADREFLGVPLWRAFTVTGADLLWRVPANRVLPVIKQFRDGSWLSQVRASSGPARHEPVTVRVLAYQLKGQFGGRCGRWLSPGHHPVGRPTVSGPATGRALLRTLGGGESVFTEIKTHQRGARVVLSSKTPDGIRQQIWAHLLVHHALRELMLRTAATRGLDPDRVSFTQTLRSARRGVTVTPGSFSP</sequence>
<accession>A0ABP3MD13</accession>
<name>A0ABP3MD13_9ACTN</name>
<dbReference type="InterPro" id="IPR002559">
    <property type="entry name" value="Transposase_11"/>
</dbReference>
<evidence type="ECO:0000313" key="3">
    <source>
        <dbReference type="EMBL" id="GAA0518079.1"/>
    </source>
</evidence>
<comment type="caution">
    <text evidence="3">The sequence shown here is derived from an EMBL/GenBank/DDBJ whole genome shotgun (WGS) entry which is preliminary data.</text>
</comment>
<organism evidence="3 4">
    <name type="scientific">Streptomyces mordarskii</name>
    <dbReference type="NCBI Taxonomy" id="1226758"/>
    <lineage>
        <taxon>Bacteria</taxon>
        <taxon>Bacillati</taxon>
        <taxon>Actinomycetota</taxon>
        <taxon>Actinomycetes</taxon>
        <taxon>Kitasatosporales</taxon>
        <taxon>Streptomycetaceae</taxon>
        <taxon>Streptomyces</taxon>
    </lineage>
</organism>
<dbReference type="Pfam" id="PF13006">
    <property type="entry name" value="Nterm_IS4"/>
    <property type="match status" value="1"/>
</dbReference>
<reference evidence="4" key="1">
    <citation type="journal article" date="2019" name="Int. J. Syst. Evol. Microbiol.">
        <title>The Global Catalogue of Microorganisms (GCM) 10K type strain sequencing project: providing services to taxonomists for standard genome sequencing and annotation.</title>
        <authorList>
            <consortium name="The Broad Institute Genomics Platform"/>
            <consortium name="The Broad Institute Genome Sequencing Center for Infectious Disease"/>
            <person name="Wu L."/>
            <person name="Ma J."/>
        </authorList>
    </citation>
    <scope>NUCLEOTIDE SEQUENCE [LARGE SCALE GENOMIC DNA]</scope>
    <source>
        <strain evidence="4">JCM 5052</strain>
    </source>
</reference>
<keyword evidence="4" id="KW-1185">Reference proteome</keyword>
<gene>
    <name evidence="3" type="ORF">GCM10010390_20420</name>
</gene>
<evidence type="ECO:0000313" key="4">
    <source>
        <dbReference type="Proteomes" id="UP001501576"/>
    </source>
</evidence>
<evidence type="ECO:0008006" key="5">
    <source>
        <dbReference type="Google" id="ProtNLM"/>
    </source>
</evidence>
<dbReference type="SUPFAM" id="SSF53098">
    <property type="entry name" value="Ribonuclease H-like"/>
    <property type="match status" value="1"/>
</dbReference>
<dbReference type="Pfam" id="PF01609">
    <property type="entry name" value="DDE_Tnp_1"/>
    <property type="match status" value="1"/>
</dbReference>
<dbReference type="EMBL" id="BAAABZ010000013">
    <property type="protein sequence ID" value="GAA0518079.1"/>
    <property type="molecule type" value="Genomic_DNA"/>
</dbReference>
<evidence type="ECO:0000259" key="2">
    <source>
        <dbReference type="Pfam" id="PF13006"/>
    </source>
</evidence>
<feature type="domain" description="Transposase IS4-like" evidence="1">
    <location>
        <begin position="59"/>
        <end position="286"/>
    </location>
</feature>
<dbReference type="PANTHER" id="PTHR37529">
    <property type="entry name" value="TRANSPOSASE INSG FOR INSERTION SEQUENCE ELEMENT IS4-RELATED"/>
    <property type="match status" value="1"/>
</dbReference>
<protein>
    <recommendedName>
        <fullName evidence="5">Transposase</fullName>
    </recommendedName>
</protein>
<feature type="domain" description="Transposase IS4 N-terminal" evidence="2">
    <location>
        <begin position="1"/>
        <end position="42"/>
    </location>
</feature>
<dbReference type="InterPro" id="IPR012337">
    <property type="entry name" value="RNaseH-like_sf"/>
</dbReference>
<dbReference type="InterPro" id="IPR024473">
    <property type="entry name" value="Transposases_IS4_N"/>
</dbReference>
<proteinExistence type="predicted"/>
<dbReference type="Proteomes" id="UP001501576">
    <property type="component" value="Unassembled WGS sequence"/>
</dbReference>